<gene>
    <name evidence="3" type="ORF">JCM16777_1241</name>
</gene>
<evidence type="ECO:0000313" key="4">
    <source>
        <dbReference type="Proteomes" id="UP000321943"/>
    </source>
</evidence>
<evidence type="ECO:0000259" key="2">
    <source>
        <dbReference type="Pfam" id="PF03413"/>
    </source>
</evidence>
<evidence type="ECO:0000256" key="1">
    <source>
        <dbReference type="SAM" id="SignalP"/>
    </source>
</evidence>
<sequence>MKNQKNFFKTGILSFLLLGGLLAYGATSNNRNIATKISREEAVKIAKKNTPNGQLKKVKLENTKRGPVYDIELWEGNTNTKKEYKIDANTGQIFRAKTDIDDDELNPAIANTKISVEQAKSIAKKQAPNATFKSIELERKKGKLVYKVDLIEGNTKKEYKIDAETGEILDFEID</sequence>
<name>A0A7U6LAT8_9FUSO</name>
<feature type="signal peptide" evidence="1">
    <location>
        <begin position="1"/>
        <end position="25"/>
    </location>
</feature>
<evidence type="ECO:0000313" key="3">
    <source>
        <dbReference type="EMBL" id="BBM42991.1"/>
    </source>
</evidence>
<keyword evidence="1" id="KW-0732">Signal</keyword>
<dbReference type="EMBL" id="AP019829">
    <property type="protein sequence ID" value="BBM42991.1"/>
    <property type="molecule type" value="Genomic_DNA"/>
</dbReference>
<dbReference type="Pfam" id="PF03413">
    <property type="entry name" value="PepSY"/>
    <property type="match status" value="2"/>
</dbReference>
<dbReference type="AlphaFoldDB" id="A0A7U6LAT8"/>
<feature type="chain" id="PRO_5030974853" evidence="1">
    <location>
        <begin position="26"/>
        <end position="174"/>
    </location>
</feature>
<proteinExistence type="predicted"/>
<feature type="domain" description="PepSY" evidence="2">
    <location>
        <begin position="36"/>
        <end position="94"/>
    </location>
</feature>
<dbReference type="GeneID" id="84804563"/>
<accession>A0A7U6LAT8</accession>
<protein>
    <submittedName>
        <fullName evidence="3">Peptidase propeptide and YPEB domain protein</fullName>
    </submittedName>
</protein>
<dbReference type="Proteomes" id="UP000321943">
    <property type="component" value="Chromosome"/>
</dbReference>
<reference evidence="3 4" key="1">
    <citation type="submission" date="2019-07" db="EMBL/GenBank/DDBJ databases">
        <title>Complete Genome Sequence of Leptotrichia wadei Strain JCM16777.</title>
        <authorList>
            <person name="Watanabe S."/>
            <person name="Cui L."/>
        </authorList>
    </citation>
    <scope>NUCLEOTIDE SEQUENCE [LARGE SCALE GENOMIC DNA]</scope>
    <source>
        <strain evidence="3 4">JCM16777</strain>
    </source>
</reference>
<dbReference type="Gene3D" id="3.10.450.40">
    <property type="match status" value="2"/>
</dbReference>
<organism evidence="3 4">
    <name type="scientific">Leptotrichia wadei</name>
    <dbReference type="NCBI Taxonomy" id="157687"/>
    <lineage>
        <taxon>Bacteria</taxon>
        <taxon>Fusobacteriati</taxon>
        <taxon>Fusobacteriota</taxon>
        <taxon>Fusobacteriia</taxon>
        <taxon>Fusobacteriales</taxon>
        <taxon>Leptotrichiaceae</taxon>
        <taxon>Leptotrichia</taxon>
    </lineage>
</organism>
<dbReference type="KEGG" id="lwd:JCM16777_1241"/>
<feature type="domain" description="PepSY" evidence="2">
    <location>
        <begin position="113"/>
        <end position="171"/>
    </location>
</feature>
<dbReference type="InterPro" id="IPR025711">
    <property type="entry name" value="PepSY"/>
</dbReference>
<dbReference type="RefSeq" id="WP_018497868.1">
    <property type="nucleotide sequence ID" value="NZ_AP019829.2"/>
</dbReference>